<reference evidence="2" key="1">
    <citation type="submission" date="2017-01" db="EMBL/GenBank/DDBJ databases">
        <authorList>
            <person name="Varghese N."/>
            <person name="Submissions S."/>
        </authorList>
    </citation>
    <scope>NUCLEOTIDE SEQUENCE [LARGE SCALE GENOMIC DNA]</scope>
    <source>
        <strain evidence="2">DSM 21768</strain>
    </source>
</reference>
<name>A0A1N7GCP4_9GAMM</name>
<dbReference type="AlphaFoldDB" id="A0A1N7GCP4"/>
<gene>
    <name evidence="1" type="ORF">SAMN02745664_1384</name>
</gene>
<organism evidence="1 2">
    <name type="scientific">Moraxella cuniculi DSM 21768</name>
    <dbReference type="NCBI Taxonomy" id="1122245"/>
    <lineage>
        <taxon>Bacteria</taxon>
        <taxon>Pseudomonadati</taxon>
        <taxon>Pseudomonadota</taxon>
        <taxon>Gammaproteobacteria</taxon>
        <taxon>Moraxellales</taxon>
        <taxon>Moraxellaceae</taxon>
        <taxon>Moraxella</taxon>
    </lineage>
</organism>
<accession>A0A1N7GCP4</accession>
<dbReference type="Proteomes" id="UP000187495">
    <property type="component" value="Unassembled WGS sequence"/>
</dbReference>
<dbReference type="STRING" id="34061.B0189_02050"/>
<proteinExistence type="predicted"/>
<evidence type="ECO:0000313" key="1">
    <source>
        <dbReference type="EMBL" id="SIS10385.1"/>
    </source>
</evidence>
<sequence length="134" mass="15485">MNIKYNLGIVKDVTYIDDDIITGIIIDDISYFIYNISNNDYVLILQYISSNREKIVKNIEFFLNKELNKEKIKTVNCSPIIVKNENIIFFSPNKISIHFTYTNIIGALEIGIMVDIDGLYPKYYALLDDSEIVS</sequence>
<dbReference type="RefSeq" id="WP_076556273.1">
    <property type="nucleotide sequence ID" value="NZ_FTNU01000038.1"/>
</dbReference>
<protein>
    <submittedName>
        <fullName evidence="1">Uncharacterized protein</fullName>
    </submittedName>
</protein>
<dbReference type="EMBL" id="FTNU01000038">
    <property type="protein sequence ID" value="SIS10385.1"/>
    <property type="molecule type" value="Genomic_DNA"/>
</dbReference>
<keyword evidence="2" id="KW-1185">Reference proteome</keyword>
<evidence type="ECO:0000313" key="2">
    <source>
        <dbReference type="Proteomes" id="UP000187495"/>
    </source>
</evidence>